<reference evidence="1 2" key="1">
    <citation type="submission" date="2013-03" db="EMBL/GenBank/DDBJ databases">
        <title>The Genome Sequence of Exophiala aquamarina CBS 119918.</title>
        <authorList>
            <consortium name="The Broad Institute Genomics Platform"/>
            <person name="Cuomo C."/>
            <person name="de Hoog S."/>
            <person name="Gorbushina A."/>
            <person name="Walker B."/>
            <person name="Young S.K."/>
            <person name="Zeng Q."/>
            <person name="Gargeya S."/>
            <person name="Fitzgerald M."/>
            <person name="Haas B."/>
            <person name="Abouelleil A."/>
            <person name="Allen A.W."/>
            <person name="Alvarado L."/>
            <person name="Arachchi H.M."/>
            <person name="Berlin A.M."/>
            <person name="Chapman S.B."/>
            <person name="Gainer-Dewar J."/>
            <person name="Goldberg J."/>
            <person name="Griggs A."/>
            <person name="Gujja S."/>
            <person name="Hansen M."/>
            <person name="Howarth C."/>
            <person name="Imamovic A."/>
            <person name="Ireland A."/>
            <person name="Larimer J."/>
            <person name="McCowan C."/>
            <person name="Murphy C."/>
            <person name="Pearson M."/>
            <person name="Poon T.W."/>
            <person name="Priest M."/>
            <person name="Roberts A."/>
            <person name="Saif S."/>
            <person name="Shea T."/>
            <person name="Sisk P."/>
            <person name="Sykes S."/>
            <person name="Wortman J."/>
            <person name="Nusbaum C."/>
            <person name="Birren B."/>
        </authorList>
    </citation>
    <scope>NUCLEOTIDE SEQUENCE [LARGE SCALE GENOMIC DNA]</scope>
    <source>
        <strain evidence="1 2">CBS 119918</strain>
    </source>
</reference>
<dbReference type="AlphaFoldDB" id="A0A072P1R8"/>
<dbReference type="EMBL" id="AMGV01000011">
    <property type="protein sequence ID" value="KEF54069.1"/>
    <property type="molecule type" value="Genomic_DNA"/>
</dbReference>
<dbReference type="VEuPathDB" id="FungiDB:A1O9_09864"/>
<keyword evidence="2" id="KW-1185">Reference proteome</keyword>
<feature type="non-terminal residue" evidence="1">
    <location>
        <position position="139"/>
    </location>
</feature>
<dbReference type="OrthoDB" id="5600212at2759"/>
<proteinExistence type="predicted"/>
<name>A0A072P1R8_9EURO</name>
<dbReference type="GeneID" id="25284772"/>
<comment type="caution">
    <text evidence="1">The sequence shown here is derived from an EMBL/GenBank/DDBJ whole genome shotgun (WGS) entry which is preliminary data.</text>
</comment>
<organism evidence="1 2">
    <name type="scientific">Exophiala aquamarina CBS 119918</name>
    <dbReference type="NCBI Taxonomy" id="1182545"/>
    <lineage>
        <taxon>Eukaryota</taxon>
        <taxon>Fungi</taxon>
        <taxon>Dikarya</taxon>
        <taxon>Ascomycota</taxon>
        <taxon>Pezizomycotina</taxon>
        <taxon>Eurotiomycetes</taxon>
        <taxon>Chaetothyriomycetidae</taxon>
        <taxon>Chaetothyriales</taxon>
        <taxon>Herpotrichiellaceae</taxon>
        <taxon>Exophiala</taxon>
    </lineage>
</organism>
<evidence type="ECO:0000313" key="1">
    <source>
        <dbReference type="EMBL" id="KEF54069.1"/>
    </source>
</evidence>
<evidence type="ECO:0000313" key="2">
    <source>
        <dbReference type="Proteomes" id="UP000027920"/>
    </source>
</evidence>
<sequence>MTPAGTAHIFLDEHTCTNYIPGARSASTSCATAVVACLSGRIDTVLHRPEADDSSADDLDNQFWTNYRKIDKILTNAVLRFPHFAPSSKDATTPHVTFLNLFIQPCTVSLHQAAIFTAGKNPRLVHMRTEAKFKCFRAA</sequence>
<dbReference type="HOGENOM" id="CLU_1849869_0_0_1"/>
<gene>
    <name evidence="1" type="ORF">A1O9_09864</name>
</gene>
<dbReference type="Proteomes" id="UP000027920">
    <property type="component" value="Unassembled WGS sequence"/>
</dbReference>
<accession>A0A072P1R8</accession>
<dbReference type="RefSeq" id="XP_013256659.1">
    <property type="nucleotide sequence ID" value="XM_013401205.1"/>
</dbReference>
<protein>
    <submittedName>
        <fullName evidence="1">Uncharacterized protein</fullName>
    </submittedName>
</protein>